<organism evidence="1 2">
    <name type="scientific">Prolemur simus</name>
    <name type="common">Greater bamboo lemur</name>
    <name type="synonym">Hapalemur simus</name>
    <dbReference type="NCBI Taxonomy" id="1328070"/>
    <lineage>
        <taxon>Eukaryota</taxon>
        <taxon>Metazoa</taxon>
        <taxon>Chordata</taxon>
        <taxon>Craniata</taxon>
        <taxon>Vertebrata</taxon>
        <taxon>Euteleostomi</taxon>
        <taxon>Mammalia</taxon>
        <taxon>Eutheria</taxon>
        <taxon>Euarchontoglires</taxon>
        <taxon>Primates</taxon>
        <taxon>Strepsirrhini</taxon>
        <taxon>Lemuriformes</taxon>
        <taxon>Lemuridae</taxon>
        <taxon>Prolemur</taxon>
    </lineage>
</organism>
<evidence type="ECO:0000313" key="2">
    <source>
        <dbReference type="Proteomes" id="UP000694414"/>
    </source>
</evidence>
<dbReference type="AlphaFoldDB" id="A0A8C8ZZP6"/>
<dbReference type="Proteomes" id="UP000694414">
    <property type="component" value="Unplaced"/>
</dbReference>
<accession>A0A8C8ZZP6</accession>
<proteinExistence type="predicted"/>
<protein>
    <submittedName>
        <fullName evidence="1">Uncharacterized protein</fullName>
    </submittedName>
</protein>
<reference evidence="1" key="1">
    <citation type="submission" date="2025-08" db="UniProtKB">
        <authorList>
            <consortium name="Ensembl"/>
        </authorList>
    </citation>
    <scope>IDENTIFICATION</scope>
</reference>
<name>A0A8C8ZZP6_PROSS</name>
<dbReference type="Ensembl" id="ENSPSMT00000023755.1">
    <property type="protein sequence ID" value="ENSPSMP00000020485.1"/>
    <property type="gene ID" value="ENSPSMG00000014480.1"/>
</dbReference>
<keyword evidence="2" id="KW-1185">Reference proteome</keyword>
<sequence length="196" mass="21060">IGSEVRQALQVQHTSSSAHAVYGRESAYGGCPYPFSGIFEISPGNASELGETLKFKEAVVLGSTDLLEDDVGKTCRRTGKRIQRQCLSFRIKTSVTFLQLSQRFCVGQRPSLRQPTCLLQLLCPLLQSCLPKAGLTPALEPRPLVSAGSAASVFGSRTGARTCEICLSVPGLFHSTSCSPGPSMLLRMTGFHSFYG</sequence>
<evidence type="ECO:0000313" key="1">
    <source>
        <dbReference type="Ensembl" id="ENSPSMP00000020485.1"/>
    </source>
</evidence>
<dbReference type="GeneTree" id="ENSGT00730000111005"/>
<reference evidence="1" key="2">
    <citation type="submission" date="2025-09" db="UniProtKB">
        <authorList>
            <consortium name="Ensembl"/>
        </authorList>
    </citation>
    <scope>IDENTIFICATION</scope>
</reference>